<accession>E9FT51</accession>
<dbReference type="AlphaFoldDB" id="E9FT51"/>
<dbReference type="KEGG" id="dpx:DAPPUDRAFT_3995"/>
<sequence>LMCNDSTMTKIPSDLPRQVALSIFEMNNTNVETLASGDFRQLDFDNLTTLILESCSISVVNETAFQNMPKLTYLYMGKNQLTQVDPYTFPQSLQLLSVRQNPQMSGLFTMSKDNFAGMTNLQWLDMNSMSINSKNLSADAFQGLNNLWYLQMRNSGLSEIPSRFFSSLTKLVVLDLAEIDYNYQPFRGMKNLSMLFLSKNSISQFTPNLVANLSRLSALHLNGNQL</sequence>
<dbReference type="InterPro" id="IPR001611">
    <property type="entry name" value="Leu-rich_rpt"/>
</dbReference>
<dbReference type="OrthoDB" id="6160824at2759"/>
<evidence type="ECO:0000313" key="4">
    <source>
        <dbReference type="Proteomes" id="UP000000305"/>
    </source>
</evidence>
<gene>
    <name evidence="3" type="ORF">DAPPUDRAFT_3995</name>
</gene>
<dbReference type="STRING" id="6669.E9FT51"/>
<dbReference type="eggNOG" id="KOG0619">
    <property type="taxonomic scope" value="Eukaryota"/>
</dbReference>
<name>E9FT51_DAPPU</name>
<dbReference type="InterPro" id="IPR050333">
    <property type="entry name" value="SLRP"/>
</dbReference>
<dbReference type="InterPro" id="IPR003591">
    <property type="entry name" value="Leu-rich_rpt_typical-subtyp"/>
</dbReference>
<protein>
    <submittedName>
        <fullName evidence="3">Uncharacterized protein</fullName>
    </submittedName>
</protein>
<evidence type="ECO:0000313" key="3">
    <source>
        <dbReference type="EMBL" id="EFX89708.1"/>
    </source>
</evidence>
<dbReference type="SMART" id="SM00369">
    <property type="entry name" value="LRR_TYP"/>
    <property type="match status" value="5"/>
</dbReference>
<dbReference type="Gene3D" id="3.80.10.10">
    <property type="entry name" value="Ribonuclease Inhibitor"/>
    <property type="match status" value="1"/>
</dbReference>
<feature type="non-terminal residue" evidence="3">
    <location>
        <position position="1"/>
    </location>
</feature>
<keyword evidence="4" id="KW-1185">Reference proteome</keyword>
<dbReference type="InterPro" id="IPR032675">
    <property type="entry name" value="LRR_dom_sf"/>
</dbReference>
<organism evidence="3 4">
    <name type="scientific">Daphnia pulex</name>
    <name type="common">Water flea</name>
    <dbReference type="NCBI Taxonomy" id="6669"/>
    <lineage>
        <taxon>Eukaryota</taxon>
        <taxon>Metazoa</taxon>
        <taxon>Ecdysozoa</taxon>
        <taxon>Arthropoda</taxon>
        <taxon>Crustacea</taxon>
        <taxon>Branchiopoda</taxon>
        <taxon>Diplostraca</taxon>
        <taxon>Cladocera</taxon>
        <taxon>Anomopoda</taxon>
        <taxon>Daphniidae</taxon>
        <taxon>Daphnia</taxon>
    </lineage>
</organism>
<dbReference type="Proteomes" id="UP000000305">
    <property type="component" value="Unassembled WGS sequence"/>
</dbReference>
<dbReference type="EMBL" id="GL732524">
    <property type="protein sequence ID" value="EFX89708.1"/>
    <property type="molecule type" value="Genomic_DNA"/>
</dbReference>
<keyword evidence="2" id="KW-0677">Repeat</keyword>
<dbReference type="SUPFAM" id="SSF52058">
    <property type="entry name" value="L domain-like"/>
    <property type="match status" value="1"/>
</dbReference>
<dbReference type="InParanoid" id="E9FT51"/>
<reference evidence="3 4" key="1">
    <citation type="journal article" date="2011" name="Science">
        <title>The ecoresponsive genome of Daphnia pulex.</title>
        <authorList>
            <person name="Colbourne J.K."/>
            <person name="Pfrender M.E."/>
            <person name="Gilbert D."/>
            <person name="Thomas W.K."/>
            <person name="Tucker A."/>
            <person name="Oakley T.H."/>
            <person name="Tokishita S."/>
            <person name="Aerts A."/>
            <person name="Arnold G.J."/>
            <person name="Basu M.K."/>
            <person name="Bauer D.J."/>
            <person name="Caceres C.E."/>
            <person name="Carmel L."/>
            <person name="Casola C."/>
            <person name="Choi J.H."/>
            <person name="Detter J.C."/>
            <person name="Dong Q."/>
            <person name="Dusheyko S."/>
            <person name="Eads B.D."/>
            <person name="Frohlich T."/>
            <person name="Geiler-Samerotte K.A."/>
            <person name="Gerlach D."/>
            <person name="Hatcher P."/>
            <person name="Jogdeo S."/>
            <person name="Krijgsveld J."/>
            <person name="Kriventseva E.V."/>
            <person name="Kultz D."/>
            <person name="Laforsch C."/>
            <person name="Lindquist E."/>
            <person name="Lopez J."/>
            <person name="Manak J.R."/>
            <person name="Muller J."/>
            <person name="Pangilinan J."/>
            <person name="Patwardhan R.P."/>
            <person name="Pitluck S."/>
            <person name="Pritham E.J."/>
            <person name="Rechtsteiner A."/>
            <person name="Rho M."/>
            <person name="Rogozin I.B."/>
            <person name="Sakarya O."/>
            <person name="Salamov A."/>
            <person name="Schaack S."/>
            <person name="Shapiro H."/>
            <person name="Shiga Y."/>
            <person name="Skalitzky C."/>
            <person name="Smith Z."/>
            <person name="Souvorov A."/>
            <person name="Sung W."/>
            <person name="Tang Z."/>
            <person name="Tsuchiya D."/>
            <person name="Tu H."/>
            <person name="Vos H."/>
            <person name="Wang M."/>
            <person name="Wolf Y.I."/>
            <person name="Yamagata H."/>
            <person name="Yamada T."/>
            <person name="Ye Y."/>
            <person name="Shaw J.R."/>
            <person name="Andrews J."/>
            <person name="Crease T.J."/>
            <person name="Tang H."/>
            <person name="Lucas S.M."/>
            <person name="Robertson H.M."/>
            <person name="Bork P."/>
            <person name="Koonin E.V."/>
            <person name="Zdobnov E.M."/>
            <person name="Grigoriev I.V."/>
            <person name="Lynch M."/>
            <person name="Boore J.L."/>
        </authorList>
    </citation>
    <scope>NUCLEOTIDE SEQUENCE [LARGE SCALE GENOMIC DNA]</scope>
</reference>
<proteinExistence type="predicted"/>
<evidence type="ECO:0000256" key="2">
    <source>
        <dbReference type="ARBA" id="ARBA00022737"/>
    </source>
</evidence>
<evidence type="ECO:0000256" key="1">
    <source>
        <dbReference type="ARBA" id="ARBA00022614"/>
    </source>
</evidence>
<dbReference type="HOGENOM" id="CLU_1227444_0_0_1"/>
<dbReference type="OMA" id="MCNDSTM"/>
<dbReference type="PANTHER" id="PTHR45712">
    <property type="entry name" value="AGAP008170-PA"/>
    <property type="match status" value="1"/>
</dbReference>
<feature type="non-terminal residue" evidence="3">
    <location>
        <position position="226"/>
    </location>
</feature>
<dbReference type="Pfam" id="PF13855">
    <property type="entry name" value="LRR_8"/>
    <property type="match status" value="3"/>
</dbReference>
<keyword evidence="1" id="KW-0433">Leucine-rich repeat</keyword>
<dbReference type="PANTHER" id="PTHR45712:SF22">
    <property type="entry name" value="INSULIN-LIKE GROWTH FACTOR-BINDING PROTEIN COMPLEX ACID LABILE SUBUNIT"/>
    <property type="match status" value="1"/>
</dbReference>